<keyword evidence="2" id="KW-0547">Nucleotide-binding</keyword>
<dbReference type="PROSITE" id="PS50011">
    <property type="entry name" value="PROTEIN_KINASE_DOM"/>
    <property type="match status" value="1"/>
</dbReference>
<dbReference type="RefSeq" id="WP_147459130.1">
    <property type="nucleotide sequence ID" value="NZ_JBIUBA010000011.1"/>
</dbReference>
<dbReference type="Proteomes" id="UP000272729">
    <property type="component" value="Unassembled WGS sequence"/>
</dbReference>
<reference evidence="5 6" key="1">
    <citation type="submission" date="2018-10" db="EMBL/GenBank/DDBJ databases">
        <title>Sequencing the genomes of 1000 actinobacteria strains.</title>
        <authorList>
            <person name="Klenk H.-P."/>
        </authorList>
    </citation>
    <scope>NUCLEOTIDE SEQUENCE [LARGE SCALE GENOMIC DNA]</scope>
    <source>
        <strain evidence="5 6">DSM 43911</strain>
    </source>
</reference>
<dbReference type="PANTHER" id="PTHR45832:SF22">
    <property type="entry name" value="SERINE_THREONINE-PROTEIN KINASE SAMKA-RELATED"/>
    <property type="match status" value="1"/>
</dbReference>
<dbReference type="InterPro" id="IPR011009">
    <property type="entry name" value="Kinase-like_dom_sf"/>
</dbReference>
<dbReference type="PANTHER" id="PTHR45832">
    <property type="entry name" value="SERINE/THREONINE-PROTEIN KINASE SAMKA-RELATED-RELATED"/>
    <property type="match status" value="1"/>
</dbReference>
<dbReference type="Pfam" id="PF00069">
    <property type="entry name" value="Pkinase"/>
    <property type="match status" value="1"/>
</dbReference>
<evidence type="ECO:0000259" key="4">
    <source>
        <dbReference type="PROSITE" id="PS50011"/>
    </source>
</evidence>
<proteinExistence type="inferred from homology"/>
<dbReference type="GO" id="GO:0004674">
    <property type="term" value="F:protein serine/threonine kinase activity"/>
    <property type="evidence" value="ECO:0007669"/>
    <property type="project" value="UniProtKB-KW"/>
</dbReference>
<feature type="domain" description="Protein kinase" evidence="4">
    <location>
        <begin position="11"/>
        <end position="261"/>
    </location>
</feature>
<evidence type="ECO:0000256" key="2">
    <source>
        <dbReference type="ARBA" id="ARBA00022741"/>
    </source>
</evidence>
<dbReference type="InterPro" id="IPR000719">
    <property type="entry name" value="Prot_kinase_dom"/>
</dbReference>
<organism evidence="5 6">
    <name type="scientific">Saccharothrix variisporea</name>
    <dbReference type="NCBI Taxonomy" id="543527"/>
    <lineage>
        <taxon>Bacteria</taxon>
        <taxon>Bacillati</taxon>
        <taxon>Actinomycetota</taxon>
        <taxon>Actinomycetes</taxon>
        <taxon>Pseudonocardiales</taxon>
        <taxon>Pseudonocardiaceae</taxon>
        <taxon>Saccharothrix</taxon>
    </lineage>
</organism>
<dbReference type="SUPFAM" id="SSF56112">
    <property type="entry name" value="Protein kinase-like (PK-like)"/>
    <property type="match status" value="1"/>
</dbReference>
<dbReference type="InterPro" id="IPR051931">
    <property type="entry name" value="PAK3-like"/>
</dbReference>
<dbReference type="OrthoDB" id="9762169at2"/>
<name>A0A495X2K9_9PSEU</name>
<dbReference type="InterPro" id="IPR008271">
    <property type="entry name" value="Ser/Thr_kinase_AS"/>
</dbReference>
<evidence type="ECO:0000313" key="6">
    <source>
        <dbReference type="Proteomes" id="UP000272729"/>
    </source>
</evidence>
<dbReference type="SMART" id="SM00220">
    <property type="entry name" value="S_TKc"/>
    <property type="match status" value="1"/>
</dbReference>
<evidence type="ECO:0000256" key="3">
    <source>
        <dbReference type="ARBA" id="ARBA00022840"/>
    </source>
</evidence>
<keyword evidence="5" id="KW-0808">Transferase</keyword>
<gene>
    <name evidence="5" type="ORF">DFJ66_0047</name>
</gene>
<sequence>MRTGDVVGGRYELEDARGSGSGGMVWSAFDRKLKRRVALKRPHAAADEADRARFRREAETAAQVHHPNAVAIFDTVDADDCWLVMEHLPADSLDKVLAARGALPPERVARIGVQIAGALAAVHAKNIVHRDVKPGNILVTDDGLAKLTDFGISIWREGTRTDDGRISGTPSYTAPEVASGYPAGRTSDVFSLGATLFAAVEGEPPFGHGEPHEVLRRARRGEIPPMRQAGPLTPLLAEMLRKRPETRPTADEVRSRLKEIVGDWEPPQAQPSAPARARRPLQAAAGALVVAAVVAGALAWQNRAPAASPPAPRADLIGDERTADVCALLDLARLRRFGKPEIDTTQGNFNRCDAMIDVGAAKPVDVEVQVITRTSRGVQGRPGEILEEPSETSECDRTVVVDDVYAVRVSTKLKNPPLDLCTVETTAIDGVLATLAAGPLPRRATPFPEGSLAHVDACTLLDAKSLATLAGIDAGKAVNVFGHWGCKWFDSVGGPGINLRYDQHMAQELPEGSLVDLGGHPGYVKVEVGTTKGCTVNIPHRPARVAQRATIDLVVLTVAGDRPNADYCPRAQSLATVAAANLPS</sequence>
<accession>A0A495X2K9</accession>
<dbReference type="Gene3D" id="1.10.510.10">
    <property type="entry name" value="Transferase(Phosphotransferase) domain 1"/>
    <property type="match status" value="1"/>
</dbReference>
<dbReference type="Gene3D" id="3.30.200.20">
    <property type="entry name" value="Phosphorylase Kinase, domain 1"/>
    <property type="match status" value="1"/>
</dbReference>
<keyword evidence="3" id="KW-0067">ATP-binding</keyword>
<keyword evidence="5" id="KW-0723">Serine/threonine-protein kinase</keyword>
<dbReference type="EMBL" id="RBXR01000001">
    <property type="protein sequence ID" value="RKT66883.1"/>
    <property type="molecule type" value="Genomic_DNA"/>
</dbReference>
<comment type="similarity">
    <text evidence="1">Belongs to the protein kinase superfamily. STE Ser/Thr protein kinase family. STE20 subfamily.</text>
</comment>
<keyword evidence="5" id="KW-0418">Kinase</keyword>
<evidence type="ECO:0000256" key="1">
    <source>
        <dbReference type="ARBA" id="ARBA00008874"/>
    </source>
</evidence>
<keyword evidence="6" id="KW-1185">Reference proteome</keyword>
<dbReference type="CDD" id="cd14014">
    <property type="entry name" value="STKc_PknB_like"/>
    <property type="match status" value="1"/>
</dbReference>
<protein>
    <submittedName>
        <fullName evidence="5">Serine/threonine protein kinase</fullName>
    </submittedName>
</protein>
<dbReference type="AlphaFoldDB" id="A0A495X2K9"/>
<evidence type="ECO:0000313" key="5">
    <source>
        <dbReference type="EMBL" id="RKT66883.1"/>
    </source>
</evidence>
<dbReference type="GO" id="GO:0005524">
    <property type="term" value="F:ATP binding"/>
    <property type="evidence" value="ECO:0007669"/>
    <property type="project" value="UniProtKB-KW"/>
</dbReference>
<comment type="caution">
    <text evidence="5">The sequence shown here is derived from an EMBL/GenBank/DDBJ whole genome shotgun (WGS) entry which is preliminary data.</text>
</comment>
<dbReference type="PROSITE" id="PS00108">
    <property type="entry name" value="PROTEIN_KINASE_ST"/>
    <property type="match status" value="1"/>
</dbReference>